<keyword evidence="1" id="KW-0812">Transmembrane</keyword>
<feature type="transmembrane region" description="Helical" evidence="1">
    <location>
        <begin position="880"/>
        <end position="900"/>
    </location>
</feature>
<dbReference type="SUPFAM" id="SSF82714">
    <property type="entry name" value="Multidrug efflux transporter AcrB TolC docking domain, DN and DC subdomains"/>
    <property type="match status" value="2"/>
</dbReference>
<dbReference type="Gene3D" id="3.30.2090.10">
    <property type="entry name" value="Multidrug efflux transporter AcrB TolC docking domain, DN and DC subdomains"/>
    <property type="match status" value="2"/>
</dbReference>
<dbReference type="OrthoDB" id="9806532at2"/>
<dbReference type="Gene3D" id="1.20.1640.10">
    <property type="entry name" value="Multidrug efflux transporter AcrB transmembrane domain"/>
    <property type="match status" value="2"/>
</dbReference>
<dbReference type="PRINTS" id="PR00702">
    <property type="entry name" value="ACRIFLAVINRP"/>
</dbReference>
<evidence type="ECO:0000313" key="3">
    <source>
        <dbReference type="Proteomes" id="UP000185192"/>
    </source>
</evidence>
<dbReference type="RefSeq" id="WP_074203989.1">
    <property type="nucleotide sequence ID" value="NZ_FSQW01000001.1"/>
</dbReference>
<dbReference type="PANTHER" id="PTHR32063">
    <property type="match status" value="1"/>
</dbReference>
<dbReference type="Proteomes" id="UP000185192">
    <property type="component" value="Unassembled WGS sequence"/>
</dbReference>
<protein>
    <submittedName>
        <fullName evidence="2">Multidrug efflux pump subunit AcrB</fullName>
    </submittedName>
</protein>
<reference evidence="3" key="1">
    <citation type="submission" date="2016-11" db="EMBL/GenBank/DDBJ databases">
        <authorList>
            <person name="Varghese N."/>
            <person name="Submissions S."/>
        </authorList>
    </citation>
    <scope>NUCLEOTIDE SEQUENCE [LARGE SCALE GENOMIC DNA]</scope>
    <source>
        <strain evidence="3">DSM 22363</strain>
    </source>
</reference>
<dbReference type="GO" id="GO:0005886">
    <property type="term" value="C:plasma membrane"/>
    <property type="evidence" value="ECO:0007669"/>
    <property type="project" value="TreeGrafter"/>
</dbReference>
<evidence type="ECO:0000313" key="2">
    <source>
        <dbReference type="EMBL" id="SIN62050.1"/>
    </source>
</evidence>
<dbReference type="Gene3D" id="3.30.70.1320">
    <property type="entry name" value="Multidrug efflux transporter AcrB pore domain like"/>
    <property type="match status" value="1"/>
</dbReference>
<dbReference type="SUPFAM" id="SSF82866">
    <property type="entry name" value="Multidrug efflux transporter AcrB transmembrane domain"/>
    <property type="match status" value="2"/>
</dbReference>
<organism evidence="2 3">
    <name type="scientific">Parasphingorhabdus marina DSM 22363</name>
    <dbReference type="NCBI Taxonomy" id="1123272"/>
    <lineage>
        <taxon>Bacteria</taxon>
        <taxon>Pseudomonadati</taxon>
        <taxon>Pseudomonadota</taxon>
        <taxon>Alphaproteobacteria</taxon>
        <taxon>Sphingomonadales</taxon>
        <taxon>Sphingomonadaceae</taxon>
        <taxon>Parasphingorhabdus</taxon>
    </lineage>
</organism>
<dbReference type="EMBL" id="FSQW01000001">
    <property type="protein sequence ID" value="SIN62050.1"/>
    <property type="molecule type" value="Genomic_DNA"/>
</dbReference>
<feature type="transmembrane region" description="Helical" evidence="1">
    <location>
        <begin position="977"/>
        <end position="1006"/>
    </location>
</feature>
<sequence>MLARFVIERWQLTFVMFLLMSVLGVFALNNITRAVDPHFPIPSVTVIAILPGADAQDMEETVAKPIEDVVQGLDDVVEIESTSTDGGTIVRVEFSEWSGDVDGYFDDVVREVSAIRDQLPDNLARLEYRKFRTTEAAVIQLAMVSDTASWRRMEKYADDLVDNLSRYDGVREARIFGLPDPEVSVIIDSRRLSELRVPPSAVADALRQGGMEMPGGAVQSGGRRLNVEAGGAYRDLDSIRSLPLRASDGTVLKVEDVADVEWGADEQIYRTRHQGKRAVFITATQKDGIDVTRLKEQLDVELDQARALLPPDIRLEMQFDQSKDVERRLSELARDFMIAIGLVIFTLLPLGLRASGIVMISIPLSLASGLLVLYAMGYNLSQLSIAGFIVSLGLLVDDSIVVTENIARHLRMGKSRKQAAIDASLEIRAAVIGSTFVLVFAFAPLLYLPGGAGSYTRSFFISIMATVLASLVISLSLIPFLASRMLRRDEDPEGNVALQWVNGKIHKFYRPFLHVALGAPWKTVIIALVLCLSAFALVPRMGFSLFPFADAPYFRVSVETEQGSSLDRTESVVTEVSEILAREPTIKVRAENIGNGNPQVFYNVGPRAERTNYGEILAVMDEWDNSESPEMVRRLREELDKIPGARIKVELFNNGPPVEAPIVFRISGPQLDVLKDLSQQVADILRDTPGARDIVNPLATDKIDLDIGLDQNKAALLDIPPGEPRRAIRLALSGERAAFYRDEEGDNYPVTVRLPLDNSQPVSALDDIYLATRGGDPVPLSQVSNPVLTNVVPEISRNQLERVVSVTAQVEYDRVPATVNNTALQKIRQIEFPEGYEFAVGGETEAIGETFGDFGPIIATALLLIFGILVAEFGRFRETIVVAGVVPLGTFGGLIALYITGNSLSFMAIIGFIALVGIEIKNSILLVDFTTQLRERGMALRPAIEEAGEVRFLPVLLTSITAIGGLLPLALLGGSLYAPVAIIIIGGLISSTLLSRVVTPAMYLLVARRDEAQRLAKEQNGGEGEDPPEPVTA</sequence>
<name>A0A1N6CU06_9SPHN</name>
<keyword evidence="1" id="KW-0472">Membrane</keyword>
<proteinExistence type="predicted"/>
<feature type="transmembrane region" description="Helical" evidence="1">
    <location>
        <begin position="383"/>
        <end position="406"/>
    </location>
</feature>
<dbReference type="GO" id="GO:0042910">
    <property type="term" value="F:xenobiotic transmembrane transporter activity"/>
    <property type="evidence" value="ECO:0007669"/>
    <property type="project" value="TreeGrafter"/>
</dbReference>
<dbReference type="PANTHER" id="PTHR32063:SF18">
    <property type="entry name" value="CATION EFFLUX SYSTEM PROTEIN"/>
    <property type="match status" value="1"/>
</dbReference>
<feature type="transmembrane region" description="Helical" evidence="1">
    <location>
        <begin position="427"/>
        <end position="447"/>
    </location>
</feature>
<feature type="transmembrane region" description="Helical" evidence="1">
    <location>
        <begin position="459"/>
        <end position="482"/>
    </location>
</feature>
<evidence type="ECO:0000256" key="1">
    <source>
        <dbReference type="SAM" id="Phobius"/>
    </source>
</evidence>
<accession>A0A1N6CU06</accession>
<dbReference type="AlphaFoldDB" id="A0A1N6CU06"/>
<feature type="transmembrane region" description="Helical" evidence="1">
    <location>
        <begin position="332"/>
        <end position="350"/>
    </location>
</feature>
<gene>
    <name evidence="2" type="ORF">SAMN02745824_1001</name>
</gene>
<dbReference type="Pfam" id="PF00873">
    <property type="entry name" value="ACR_tran"/>
    <property type="match status" value="1"/>
</dbReference>
<dbReference type="InterPro" id="IPR001036">
    <property type="entry name" value="Acrflvin-R"/>
</dbReference>
<dbReference type="SUPFAM" id="SSF82693">
    <property type="entry name" value="Multidrug efflux transporter AcrB pore domain, PN1, PN2, PC1 and PC2 subdomains"/>
    <property type="match status" value="3"/>
</dbReference>
<keyword evidence="1" id="KW-1133">Transmembrane helix</keyword>
<feature type="transmembrane region" description="Helical" evidence="1">
    <location>
        <begin position="512"/>
        <end position="538"/>
    </location>
</feature>
<keyword evidence="3" id="KW-1185">Reference proteome</keyword>
<dbReference type="Gene3D" id="3.30.70.1440">
    <property type="entry name" value="Multidrug efflux transporter AcrB pore domain"/>
    <property type="match status" value="1"/>
</dbReference>
<dbReference type="InterPro" id="IPR027463">
    <property type="entry name" value="AcrB_DN_DC_subdom"/>
</dbReference>
<feature type="transmembrane region" description="Helical" evidence="1">
    <location>
        <begin position="906"/>
        <end position="929"/>
    </location>
</feature>
<feature type="transmembrane region" description="Helical" evidence="1">
    <location>
        <begin position="950"/>
        <end position="971"/>
    </location>
</feature>
<dbReference type="STRING" id="1123272.SAMN02745824_1001"/>
<feature type="transmembrane region" description="Helical" evidence="1">
    <location>
        <begin position="854"/>
        <end position="873"/>
    </location>
</feature>
<dbReference type="Gene3D" id="3.30.70.1430">
    <property type="entry name" value="Multidrug efflux transporter AcrB pore domain"/>
    <property type="match status" value="2"/>
</dbReference>